<accession>A0ABR4TEF3</accession>
<proteinExistence type="predicted"/>
<name>A0ABR4TEF3_CLOHA</name>
<evidence type="ECO:0000313" key="2">
    <source>
        <dbReference type="Proteomes" id="UP000027937"/>
    </source>
</evidence>
<gene>
    <name evidence="1" type="ORF">Z960_08580</name>
</gene>
<evidence type="ECO:0000313" key="1">
    <source>
        <dbReference type="EMBL" id="KEI16725.1"/>
    </source>
</evidence>
<reference evidence="1 2" key="1">
    <citation type="submission" date="2014-02" db="EMBL/GenBank/DDBJ databases">
        <title>Plasmidome dynamics in the species complex Clostridium novyi sensu lato converts strains of independent lineages into distinctly different pathogens.</title>
        <authorList>
            <person name="Skarin H."/>
            <person name="Segerman B."/>
        </authorList>
    </citation>
    <scope>NUCLEOTIDE SEQUENCE [LARGE SCALE GENOMIC DNA]</scope>
    <source>
        <strain evidence="1 2">NCTC 9693</strain>
    </source>
</reference>
<comment type="caution">
    <text evidence="1">The sequence shown here is derived from an EMBL/GenBank/DDBJ whole genome shotgun (WGS) entry which is preliminary data.</text>
</comment>
<protein>
    <submittedName>
        <fullName evidence="1">Uncharacterized protein</fullName>
    </submittedName>
</protein>
<dbReference type="Proteomes" id="UP000027937">
    <property type="component" value="Unassembled WGS sequence"/>
</dbReference>
<organism evidence="1 2">
    <name type="scientific">Clostridium haemolyticum NCTC 9693</name>
    <dbReference type="NCBI Taxonomy" id="1443114"/>
    <lineage>
        <taxon>Bacteria</taxon>
        <taxon>Bacillati</taxon>
        <taxon>Bacillota</taxon>
        <taxon>Clostridia</taxon>
        <taxon>Eubacteriales</taxon>
        <taxon>Clostridiaceae</taxon>
        <taxon>Clostridium</taxon>
    </lineage>
</organism>
<sequence>MILHMRLFYDDYKPDERAKLEDKKNTLDKAGNLVKRSMEIKEIIQSSFILSLVNGVQASNQLSIGQKIERAISAKLKVQFFSRDFDGNYRFIADEDEKEIDATIIKAWFTEVPKEPLIVINKEERLNNKGIICLNNLINKL</sequence>
<keyword evidence="2" id="KW-1185">Reference proteome</keyword>
<dbReference type="EMBL" id="JENX01000059">
    <property type="protein sequence ID" value="KEI16725.1"/>
    <property type="molecule type" value="Genomic_DNA"/>
</dbReference>